<gene>
    <name evidence="2" type="ORF">CCUG60883_01358</name>
    <name evidence="1" type="ORF">CCUG60885_04209</name>
</gene>
<accession>A0A4R8SBV8</accession>
<proteinExistence type="predicted"/>
<dbReference type="Proteomes" id="UP000295685">
    <property type="component" value="Unassembled WGS sequence"/>
</dbReference>
<sequence length="48" mass="5124" precursor="true">MSVHKAEVSEFSTDGVLVIGDFTPGDVIPLHLGAQVVILTGMDAQEWL</sequence>
<evidence type="ECO:0000313" key="2">
    <source>
        <dbReference type="EMBL" id="TEA07325.1"/>
    </source>
</evidence>
<dbReference type="EMBL" id="PECM01000005">
    <property type="protein sequence ID" value="TEA07325.1"/>
    <property type="molecule type" value="Genomic_DNA"/>
</dbReference>
<evidence type="ECO:0000313" key="3">
    <source>
        <dbReference type="Proteomes" id="UP000294844"/>
    </source>
</evidence>
<dbReference type="AlphaFoldDB" id="A0A4R8SBV8"/>
<dbReference type="EMBL" id="PECK01000008">
    <property type="protein sequence ID" value="TDZ92095.1"/>
    <property type="molecule type" value="Genomic_DNA"/>
</dbReference>
<name>A0A4R8SBV8_9MYCO</name>
<evidence type="ECO:0000313" key="4">
    <source>
        <dbReference type="Proteomes" id="UP000295685"/>
    </source>
</evidence>
<reference evidence="3 4" key="1">
    <citation type="journal article" date="2019" name="Sci. Rep.">
        <title>Extended insight into the Mycobacterium chelonae-abscessus complex through whole genome sequencing of Mycobacterium salmoniphilum outbreak and Mycobacterium salmoniphilum-like strains.</title>
        <authorList>
            <person name="Behra P.R.K."/>
            <person name="Das S."/>
            <person name="Pettersson B.M.F."/>
            <person name="Shirreff L."/>
            <person name="DuCote T."/>
            <person name="Jacobsson K.G."/>
            <person name="Ennis D.G."/>
            <person name="Kirsebom L.A."/>
        </authorList>
    </citation>
    <scope>NUCLEOTIDE SEQUENCE [LARGE SCALE GENOMIC DNA]</scope>
    <source>
        <strain evidence="2 3">CCUG 60883</strain>
        <strain evidence="1 4">CCUG 60885</strain>
    </source>
</reference>
<protein>
    <submittedName>
        <fullName evidence="1">Uncharacterized protein</fullName>
    </submittedName>
</protein>
<keyword evidence="3" id="KW-1185">Reference proteome</keyword>
<organism evidence="1 4">
    <name type="scientific">Mycobacteroides salmoniphilum</name>
    <dbReference type="NCBI Taxonomy" id="404941"/>
    <lineage>
        <taxon>Bacteria</taxon>
        <taxon>Bacillati</taxon>
        <taxon>Actinomycetota</taxon>
        <taxon>Actinomycetes</taxon>
        <taxon>Mycobacteriales</taxon>
        <taxon>Mycobacteriaceae</taxon>
        <taxon>Mycobacteroides</taxon>
    </lineage>
</organism>
<evidence type="ECO:0000313" key="1">
    <source>
        <dbReference type="EMBL" id="TDZ92095.1"/>
    </source>
</evidence>
<dbReference type="Proteomes" id="UP000294844">
    <property type="component" value="Unassembled WGS sequence"/>
</dbReference>
<comment type="caution">
    <text evidence="1">The sequence shown here is derived from an EMBL/GenBank/DDBJ whole genome shotgun (WGS) entry which is preliminary data.</text>
</comment>